<evidence type="ECO:0000259" key="6">
    <source>
        <dbReference type="Pfam" id="PF00347"/>
    </source>
</evidence>
<dbReference type="AlphaFoldDB" id="A0A0G0W116"/>
<dbReference type="InterPro" id="IPR002358">
    <property type="entry name" value="Ribosomal_uL6_CS"/>
</dbReference>
<comment type="subunit">
    <text evidence="3">Part of the 50S ribosomal subunit.</text>
</comment>
<dbReference type="HAMAP" id="MF_01365_B">
    <property type="entry name" value="Ribosomal_uL6_B"/>
    <property type="match status" value="1"/>
</dbReference>
<protein>
    <recommendedName>
        <fullName evidence="3">Large ribosomal subunit protein uL6</fullName>
    </recommendedName>
</protein>
<comment type="similarity">
    <text evidence="3 4">Belongs to the universal ribosomal protein uL6 family.</text>
</comment>
<dbReference type="GO" id="GO:0022625">
    <property type="term" value="C:cytosolic large ribosomal subunit"/>
    <property type="evidence" value="ECO:0007669"/>
    <property type="project" value="UniProtKB-UniRule"/>
</dbReference>
<dbReference type="PRINTS" id="PR00059">
    <property type="entry name" value="RIBOSOMALL6"/>
</dbReference>
<evidence type="ECO:0000256" key="1">
    <source>
        <dbReference type="ARBA" id="ARBA00022980"/>
    </source>
</evidence>
<dbReference type="STRING" id="1618408.UU23_C0004G0017"/>
<sequence>MSKIGKMPISLPTGVTATVTSGEIEISGPKGKLKFQFRPEIKVVVNGSEIKVDRISETKFAKSLHGLTRSVIANMVKGVLDGHEKVLELVGVGYKVAKQGENLVLNVGYSHPVVINHIPGINLDAKENKIIVTGADKILVGETAARIRRVRPPEPYKGKGIKYVGEYIRRKAGKALKAGV</sequence>
<dbReference type="PANTHER" id="PTHR11655">
    <property type="entry name" value="60S/50S RIBOSOMAL PROTEIN L6/L9"/>
    <property type="match status" value="1"/>
</dbReference>
<keyword evidence="3 5" id="KW-0699">rRNA-binding</keyword>
<evidence type="ECO:0000256" key="2">
    <source>
        <dbReference type="ARBA" id="ARBA00023274"/>
    </source>
</evidence>
<reference evidence="7 8" key="1">
    <citation type="journal article" date="2015" name="Nature">
        <title>rRNA introns, odd ribosomes, and small enigmatic genomes across a large radiation of phyla.</title>
        <authorList>
            <person name="Brown C.T."/>
            <person name="Hug L.A."/>
            <person name="Thomas B.C."/>
            <person name="Sharon I."/>
            <person name="Castelle C.J."/>
            <person name="Singh A."/>
            <person name="Wilkins M.J."/>
            <person name="Williams K.H."/>
            <person name="Banfield J.F."/>
        </authorList>
    </citation>
    <scope>NUCLEOTIDE SEQUENCE [LARGE SCALE GENOMIC DNA]</scope>
</reference>
<dbReference type="InterPro" id="IPR019906">
    <property type="entry name" value="Ribosomal_uL6_bac-type"/>
</dbReference>
<keyword evidence="2 3" id="KW-0687">Ribonucleoprotein</keyword>
<dbReference type="PIRSF" id="PIRSF002162">
    <property type="entry name" value="Ribosomal_L6"/>
    <property type="match status" value="1"/>
</dbReference>
<dbReference type="GO" id="GO:0002181">
    <property type="term" value="P:cytoplasmic translation"/>
    <property type="evidence" value="ECO:0007669"/>
    <property type="project" value="TreeGrafter"/>
</dbReference>
<keyword evidence="1 3" id="KW-0689">Ribosomal protein</keyword>
<comment type="caution">
    <text evidence="7">The sequence shown here is derived from an EMBL/GenBank/DDBJ whole genome shotgun (WGS) entry which is preliminary data.</text>
</comment>
<evidence type="ECO:0000256" key="4">
    <source>
        <dbReference type="RuleBase" id="RU003869"/>
    </source>
</evidence>
<dbReference type="PROSITE" id="PS00525">
    <property type="entry name" value="RIBOSOMAL_L6_1"/>
    <property type="match status" value="1"/>
</dbReference>
<organism evidence="7 8">
    <name type="scientific">Candidatus Curtissbacteria bacterium GW2011_GWA1_40_9</name>
    <dbReference type="NCBI Taxonomy" id="1618408"/>
    <lineage>
        <taxon>Bacteria</taxon>
        <taxon>Candidatus Curtissiibacteriota</taxon>
    </lineage>
</organism>
<dbReference type="GO" id="GO:0003735">
    <property type="term" value="F:structural constituent of ribosome"/>
    <property type="evidence" value="ECO:0007669"/>
    <property type="project" value="UniProtKB-UniRule"/>
</dbReference>
<dbReference type="Pfam" id="PF00347">
    <property type="entry name" value="Ribosomal_L6"/>
    <property type="match status" value="2"/>
</dbReference>
<feature type="domain" description="Large ribosomal subunit protein uL6 alpha-beta" evidence="6">
    <location>
        <begin position="90"/>
        <end position="163"/>
    </location>
</feature>
<gene>
    <name evidence="3" type="primary">rplF</name>
    <name evidence="7" type="ORF">UU23_C0004G0017</name>
</gene>
<dbReference type="NCBIfam" id="TIGR03654">
    <property type="entry name" value="L6_bact"/>
    <property type="match status" value="1"/>
</dbReference>
<dbReference type="GO" id="GO:0019843">
    <property type="term" value="F:rRNA binding"/>
    <property type="evidence" value="ECO:0007669"/>
    <property type="project" value="UniProtKB-UniRule"/>
</dbReference>
<dbReference type="SUPFAM" id="SSF56053">
    <property type="entry name" value="Ribosomal protein L6"/>
    <property type="match status" value="2"/>
</dbReference>
<dbReference type="PATRIC" id="fig|1618408.3.peg.258"/>
<evidence type="ECO:0000256" key="5">
    <source>
        <dbReference type="RuleBase" id="RU003870"/>
    </source>
</evidence>
<dbReference type="EMBL" id="LBZV01000004">
    <property type="protein sequence ID" value="KKR78035.1"/>
    <property type="molecule type" value="Genomic_DNA"/>
</dbReference>
<evidence type="ECO:0000313" key="7">
    <source>
        <dbReference type="EMBL" id="KKR78035.1"/>
    </source>
</evidence>
<dbReference type="Proteomes" id="UP000034292">
    <property type="component" value="Unassembled WGS sequence"/>
</dbReference>
<dbReference type="InterPro" id="IPR020040">
    <property type="entry name" value="Ribosomal_uL6_a/b-dom"/>
</dbReference>
<comment type="function">
    <text evidence="3 5">This protein binds to the 23S rRNA, and is important in its secondary structure. It is located near the subunit interface in the base of the L7/L12 stalk, and near the tRNA binding site of the peptidyltransferase center.</text>
</comment>
<dbReference type="Gene3D" id="3.90.930.12">
    <property type="entry name" value="Ribosomal protein L6, alpha-beta domain"/>
    <property type="match status" value="2"/>
</dbReference>
<proteinExistence type="inferred from homology"/>
<dbReference type="InterPro" id="IPR000702">
    <property type="entry name" value="Ribosomal_uL6-like"/>
</dbReference>
<evidence type="ECO:0000313" key="8">
    <source>
        <dbReference type="Proteomes" id="UP000034292"/>
    </source>
</evidence>
<name>A0A0G0W116_9BACT</name>
<feature type="domain" description="Large ribosomal subunit protein uL6 alpha-beta" evidence="6">
    <location>
        <begin position="12"/>
        <end position="82"/>
    </location>
</feature>
<dbReference type="InterPro" id="IPR036789">
    <property type="entry name" value="Ribosomal_uL6-like_a/b-dom_sf"/>
</dbReference>
<dbReference type="PANTHER" id="PTHR11655:SF14">
    <property type="entry name" value="LARGE RIBOSOMAL SUBUNIT PROTEIN UL6M"/>
    <property type="match status" value="1"/>
</dbReference>
<accession>A0A0G0W116</accession>
<evidence type="ECO:0000256" key="3">
    <source>
        <dbReference type="HAMAP-Rule" id="MF_01365"/>
    </source>
</evidence>
<keyword evidence="3 5" id="KW-0694">RNA-binding</keyword>